<organism evidence="1">
    <name type="scientific">Anguilla anguilla</name>
    <name type="common">European freshwater eel</name>
    <name type="synonym">Muraena anguilla</name>
    <dbReference type="NCBI Taxonomy" id="7936"/>
    <lineage>
        <taxon>Eukaryota</taxon>
        <taxon>Metazoa</taxon>
        <taxon>Chordata</taxon>
        <taxon>Craniata</taxon>
        <taxon>Vertebrata</taxon>
        <taxon>Euteleostomi</taxon>
        <taxon>Actinopterygii</taxon>
        <taxon>Neopterygii</taxon>
        <taxon>Teleostei</taxon>
        <taxon>Anguilliformes</taxon>
        <taxon>Anguillidae</taxon>
        <taxon>Anguilla</taxon>
    </lineage>
</organism>
<accession>A0A0E9RJG3</accession>
<dbReference type="EMBL" id="GBXM01079630">
    <property type="protein sequence ID" value="JAH28947.1"/>
    <property type="molecule type" value="Transcribed_RNA"/>
</dbReference>
<dbReference type="AlphaFoldDB" id="A0A0E9RJG3"/>
<evidence type="ECO:0000313" key="1">
    <source>
        <dbReference type="EMBL" id="JAH28947.1"/>
    </source>
</evidence>
<protein>
    <submittedName>
        <fullName evidence="1">Uncharacterized protein</fullName>
    </submittedName>
</protein>
<name>A0A0E9RJG3_ANGAN</name>
<reference evidence="1" key="2">
    <citation type="journal article" date="2015" name="Fish Shellfish Immunol.">
        <title>Early steps in the European eel (Anguilla anguilla)-Vibrio vulnificus interaction in the gills: Role of the RtxA13 toxin.</title>
        <authorList>
            <person name="Callol A."/>
            <person name="Pajuelo D."/>
            <person name="Ebbesson L."/>
            <person name="Teles M."/>
            <person name="MacKenzie S."/>
            <person name="Amaro C."/>
        </authorList>
    </citation>
    <scope>NUCLEOTIDE SEQUENCE</scope>
</reference>
<sequence length="41" mass="4681">MLFPHALAANKWDIPNRGGNWICTAPHWMPNDFMKRALGSD</sequence>
<reference evidence="1" key="1">
    <citation type="submission" date="2014-11" db="EMBL/GenBank/DDBJ databases">
        <authorList>
            <person name="Amaro Gonzalez C."/>
        </authorList>
    </citation>
    <scope>NUCLEOTIDE SEQUENCE</scope>
</reference>
<proteinExistence type="predicted"/>